<dbReference type="Pfam" id="PF13455">
    <property type="entry name" value="MUG113"/>
    <property type="match status" value="1"/>
</dbReference>
<feature type="coiled-coil region" evidence="1">
    <location>
        <begin position="312"/>
        <end position="390"/>
    </location>
</feature>
<keyword evidence="3" id="KW-0812">Transmembrane</keyword>
<evidence type="ECO:0000256" key="1">
    <source>
        <dbReference type="SAM" id="Coils"/>
    </source>
</evidence>
<keyword evidence="1" id="KW-0175">Coiled coil</keyword>
<comment type="caution">
    <text evidence="5">The sequence shown here is derived from an EMBL/GenBank/DDBJ whole genome shotgun (WGS) entry which is preliminary data.</text>
</comment>
<dbReference type="SMART" id="SM00974">
    <property type="entry name" value="T5orf172"/>
    <property type="match status" value="1"/>
</dbReference>
<evidence type="ECO:0000256" key="2">
    <source>
        <dbReference type="SAM" id="MobiDB-lite"/>
    </source>
</evidence>
<accession>A0ABV1BYJ7</accession>
<evidence type="ECO:0000313" key="5">
    <source>
        <dbReference type="EMBL" id="MEQ2379506.1"/>
    </source>
</evidence>
<reference evidence="5 6" key="1">
    <citation type="submission" date="2024-03" db="EMBL/GenBank/DDBJ databases">
        <title>Human intestinal bacterial collection.</title>
        <authorList>
            <person name="Pauvert C."/>
            <person name="Hitch T.C.A."/>
            <person name="Clavel T."/>
        </authorList>
    </citation>
    <scope>NUCLEOTIDE SEQUENCE [LARGE SCALE GENOMIC DNA]</scope>
    <source>
        <strain evidence="5 6">CLA-AA-H255</strain>
    </source>
</reference>
<sequence>MNTKQKWYLSTWFIALLCACWFLIIPPIIGIILLIIKAVNDKKQKELFTQTFNQNNQLSQEYSEMKQTCDELGVTEYIETKKKIEQIEQESSTKIASAESEAKANLDSLNEEIQSNNVLIDKLRTEINELQQQDDKLKKSLATQQRKISRSKELYKSFAYAFDNFINLEIPYNSCILSTSDLKDAEEIAPSVILKLHCMDIKSLRKAYKDNEKLIDNLLKQYSARYTTKANKAIYNLMVIALRAELQNVLYALKYEKLDTAIEHVKDISAKYLKIAGEGNQTIAGTLTKFIGELEYLFINAVKIEYNYYVKREQAKQEQMALKEQMRQEAEERKALEREKKHIQQEEEKFNTEISKLQDTMLNTTDESEIDKLKARILELQSQLGEVIIKKDEITNLQNGKAGTVYIISNLGAFGEDVFKVGMTRRLEPQDRINELGNASVPFKFDVHSFIFSKDAVALENKMHEILNDRRVNKVNMRKEFFKISIDELEKIVDEIEPTAEFNKTMVAGEYRQSLSSDSNYTNSYSLDDDEDE</sequence>
<name>A0ABV1BYJ7_9FIRM</name>
<organism evidence="5 6">
    <name type="scientific">[Lactobacillus] rogosae</name>
    <dbReference type="NCBI Taxonomy" id="706562"/>
    <lineage>
        <taxon>Bacteria</taxon>
        <taxon>Bacillati</taxon>
        <taxon>Bacillota</taxon>
        <taxon>Clostridia</taxon>
        <taxon>Lachnospirales</taxon>
        <taxon>Lachnospiraceae</taxon>
        <taxon>Lachnospira</taxon>
    </lineage>
</organism>
<feature type="transmembrane region" description="Helical" evidence="3">
    <location>
        <begin position="12"/>
        <end position="36"/>
    </location>
</feature>
<proteinExistence type="predicted"/>
<keyword evidence="3" id="KW-1133">Transmembrane helix</keyword>
<evidence type="ECO:0000313" key="6">
    <source>
        <dbReference type="Proteomes" id="UP001442364"/>
    </source>
</evidence>
<evidence type="ECO:0000259" key="4">
    <source>
        <dbReference type="SMART" id="SM00974"/>
    </source>
</evidence>
<feature type="coiled-coil region" evidence="1">
    <location>
        <begin position="106"/>
        <end position="147"/>
    </location>
</feature>
<dbReference type="InterPro" id="IPR018306">
    <property type="entry name" value="Phage_T5_Orf172_DNA-bd"/>
</dbReference>
<feature type="compositionally biased region" description="Polar residues" evidence="2">
    <location>
        <begin position="513"/>
        <end position="526"/>
    </location>
</feature>
<keyword evidence="3" id="KW-0472">Membrane</keyword>
<keyword evidence="6" id="KW-1185">Reference proteome</keyword>
<dbReference type="EMBL" id="JBBMER010000004">
    <property type="protein sequence ID" value="MEQ2379506.1"/>
    <property type="molecule type" value="Genomic_DNA"/>
</dbReference>
<gene>
    <name evidence="5" type="ORF">WMO14_06400</name>
</gene>
<protein>
    <submittedName>
        <fullName evidence="5">GIY-YIG nuclease family protein</fullName>
    </submittedName>
</protein>
<dbReference type="RefSeq" id="WP_349153491.1">
    <property type="nucleotide sequence ID" value="NZ_JBBMER010000004.1"/>
</dbReference>
<feature type="region of interest" description="Disordered" evidence="2">
    <location>
        <begin position="513"/>
        <end position="533"/>
    </location>
</feature>
<feature type="domain" description="Bacteriophage T5 Orf172 DNA-binding" evidence="4">
    <location>
        <begin position="413"/>
        <end position="496"/>
    </location>
</feature>
<evidence type="ECO:0000256" key="3">
    <source>
        <dbReference type="SAM" id="Phobius"/>
    </source>
</evidence>
<dbReference type="PROSITE" id="PS51257">
    <property type="entry name" value="PROKAR_LIPOPROTEIN"/>
    <property type="match status" value="1"/>
</dbReference>
<dbReference type="Proteomes" id="UP001442364">
    <property type="component" value="Unassembled WGS sequence"/>
</dbReference>